<dbReference type="InterPro" id="IPR013655">
    <property type="entry name" value="PAS_fold_3"/>
</dbReference>
<dbReference type="PROSITE" id="PS50113">
    <property type="entry name" value="PAC"/>
    <property type="match status" value="1"/>
</dbReference>
<organism evidence="7 8">
    <name type="scientific">Candidatus Desulfatibia profunda</name>
    <dbReference type="NCBI Taxonomy" id="2841695"/>
    <lineage>
        <taxon>Bacteria</taxon>
        <taxon>Pseudomonadati</taxon>
        <taxon>Thermodesulfobacteriota</taxon>
        <taxon>Desulfobacteria</taxon>
        <taxon>Desulfobacterales</taxon>
        <taxon>Desulfobacterales incertae sedis</taxon>
        <taxon>Candidatus Desulfatibia</taxon>
    </lineage>
</organism>
<evidence type="ECO:0000313" key="8">
    <source>
        <dbReference type="Proteomes" id="UP000603434"/>
    </source>
</evidence>
<dbReference type="InterPro" id="IPR052162">
    <property type="entry name" value="Sensor_kinase/Photoreceptor"/>
</dbReference>
<feature type="domain" description="PAC" evidence="6">
    <location>
        <begin position="99"/>
        <end position="151"/>
    </location>
</feature>
<dbReference type="Proteomes" id="UP000603434">
    <property type="component" value="Unassembled WGS sequence"/>
</dbReference>
<dbReference type="Pfam" id="PF08447">
    <property type="entry name" value="PAS_3"/>
    <property type="match status" value="1"/>
</dbReference>
<evidence type="ECO:0000256" key="1">
    <source>
        <dbReference type="ARBA" id="ARBA00000085"/>
    </source>
</evidence>
<name>A0A8J6NUV7_9BACT</name>
<dbReference type="EC" id="2.7.13.3" evidence="2"/>
<gene>
    <name evidence="7" type="ORF">H8E23_17695</name>
</gene>
<dbReference type="Gene3D" id="3.30.450.20">
    <property type="entry name" value="PAS domain"/>
    <property type="match status" value="1"/>
</dbReference>
<evidence type="ECO:0000259" key="6">
    <source>
        <dbReference type="PROSITE" id="PS50113"/>
    </source>
</evidence>
<dbReference type="EMBL" id="JACNJH010000273">
    <property type="protein sequence ID" value="MBC8363220.1"/>
    <property type="molecule type" value="Genomic_DNA"/>
</dbReference>
<keyword evidence="5" id="KW-0418">Kinase</keyword>
<dbReference type="AlphaFoldDB" id="A0A8J6NUV7"/>
<sequence length="223" mass="25859">MTHSNSQITEQNDLKLALENCERRYDELLKAVTDYTYTVTIENGVVTKTTHSQACPGVTGFSADEYDADPYLWLNMIHEEDRNSVLVQISDILAGQDSSVLEHRIYHKDGLIRWVQNTIVRRYDKQNQLIAYDGLIRDITARKKAETEKEELIIKLKQTLNEIKTLRGILPLCSFCKKIRDDKGYWEQVDIYIHKYSEANISHSICPECAKTHYPDLQIYGDE</sequence>
<accession>A0A8J6NUV7</accession>
<dbReference type="InterPro" id="IPR035965">
    <property type="entry name" value="PAS-like_dom_sf"/>
</dbReference>
<evidence type="ECO:0000256" key="4">
    <source>
        <dbReference type="ARBA" id="ARBA00022679"/>
    </source>
</evidence>
<evidence type="ECO:0000256" key="5">
    <source>
        <dbReference type="ARBA" id="ARBA00022777"/>
    </source>
</evidence>
<evidence type="ECO:0000313" key="7">
    <source>
        <dbReference type="EMBL" id="MBC8363220.1"/>
    </source>
</evidence>
<comment type="caution">
    <text evidence="7">The sequence shown here is derived from an EMBL/GenBank/DDBJ whole genome shotgun (WGS) entry which is preliminary data.</text>
</comment>
<evidence type="ECO:0000256" key="2">
    <source>
        <dbReference type="ARBA" id="ARBA00012438"/>
    </source>
</evidence>
<keyword evidence="4" id="KW-0808">Transferase</keyword>
<evidence type="ECO:0000256" key="3">
    <source>
        <dbReference type="ARBA" id="ARBA00022553"/>
    </source>
</evidence>
<comment type="catalytic activity">
    <reaction evidence="1">
        <text>ATP + protein L-histidine = ADP + protein N-phospho-L-histidine.</text>
        <dbReference type="EC" id="2.7.13.3"/>
    </reaction>
</comment>
<proteinExistence type="predicted"/>
<dbReference type="InterPro" id="IPR000700">
    <property type="entry name" value="PAS-assoc_C"/>
</dbReference>
<dbReference type="SMART" id="SM00086">
    <property type="entry name" value="PAC"/>
    <property type="match status" value="1"/>
</dbReference>
<dbReference type="CDD" id="cd00130">
    <property type="entry name" value="PAS"/>
    <property type="match status" value="1"/>
</dbReference>
<keyword evidence="3" id="KW-0597">Phosphoprotein</keyword>
<dbReference type="PANTHER" id="PTHR43304:SF1">
    <property type="entry name" value="PAC DOMAIN-CONTAINING PROTEIN"/>
    <property type="match status" value="1"/>
</dbReference>
<reference evidence="7 8" key="1">
    <citation type="submission" date="2020-08" db="EMBL/GenBank/DDBJ databases">
        <title>Bridging the membrane lipid divide: bacteria of the FCB group superphylum have the potential to synthesize archaeal ether lipids.</title>
        <authorList>
            <person name="Villanueva L."/>
            <person name="Von Meijenfeldt F.A.B."/>
            <person name="Westbye A.B."/>
            <person name="Yadav S."/>
            <person name="Hopmans E.C."/>
            <person name="Dutilh B.E."/>
            <person name="Sinninghe Damste J.S."/>
        </authorList>
    </citation>
    <scope>NUCLEOTIDE SEQUENCE [LARGE SCALE GENOMIC DNA]</scope>
    <source>
        <strain evidence="7">NIOZ-UU30</strain>
    </source>
</reference>
<dbReference type="PANTHER" id="PTHR43304">
    <property type="entry name" value="PHYTOCHROME-LIKE PROTEIN CPH1"/>
    <property type="match status" value="1"/>
</dbReference>
<dbReference type="GO" id="GO:0004673">
    <property type="term" value="F:protein histidine kinase activity"/>
    <property type="evidence" value="ECO:0007669"/>
    <property type="project" value="UniProtKB-EC"/>
</dbReference>
<dbReference type="InterPro" id="IPR001610">
    <property type="entry name" value="PAC"/>
</dbReference>
<dbReference type="NCBIfam" id="TIGR00229">
    <property type="entry name" value="sensory_box"/>
    <property type="match status" value="1"/>
</dbReference>
<dbReference type="SUPFAM" id="SSF55785">
    <property type="entry name" value="PYP-like sensor domain (PAS domain)"/>
    <property type="match status" value="1"/>
</dbReference>
<dbReference type="InterPro" id="IPR000014">
    <property type="entry name" value="PAS"/>
</dbReference>
<protein>
    <recommendedName>
        <fullName evidence="2">histidine kinase</fullName>
        <ecNumber evidence="2">2.7.13.3</ecNumber>
    </recommendedName>
</protein>